<dbReference type="Proteomes" id="UP000436088">
    <property type="component" value="Unassembled WGS sequence"/>
</dbReference>
<reference evidence="2" key="1">
    <citation type="submission" date="2019-09" db="EMBL/GenBank/DDBJ databases">
        <title>Draft genome information of white flower Hibiscus syriacus.</title>
        <authorList>
            <person name="Kim Y.-M."/>
        </authorList>
    </citation>
    <scope>NUCLEOTIDE SEQUENCE [LARGE SCALE GENOMIC DNA]</scope>
    <source>
        <strain evidence="2">YM2019G1</strain>
    </source>
</reference>
<evidence type="ECO:0000256" key="1">
    <source>
        <dbReference type="SAM" id="Phobius"/>
    </source>
</evidence>
<evidence type="ECO:0000313" key="3">
    <source>
        <dbReference type="Proteomes" id="UP000436088"/>
    </source>
</evidence>
<evidence type="ECO:0000313" key="2">
    <source>
        <dbReference type="EMBL" id="KAE8705999.1"/>
    </source>
</evidence>
<keyword evidence="3" id="KW-1185">Reference proteome</keyword>
<proteinExistence type="predicted"/>
<dbReference type="EMBL" id="VEPZ02000975">
    <property type="protein sequence ID" value="KAE8705999.1"/>
    <property type="molecule type" value="Genomic_DNA"/>
</dbReference>
<protein>
    <submittedName>
        <fullName evidence="2">Uncharacterized protein</fullName>
    </submittedName>
</protein>
<name>A0A6A3ASX9_HIBSY</name>
<comment type="caution">
    <text evidence="2">The sequence shown here is derived from an EMBL/GenBank/DDBJ whole genome shotgun (WGS) entry which is preliminary data.</text>
</comment>
<organism evidence="2 3">
    <name type="scientific">Hibiscus syriacus</name>
    <name type="common">Rose of Sharon</name>
    <dbReference type="NCBI Taxonomy" id="106335"/>
    <lineage>
        <taxon>Eukaryota</taxon>
        <taxon>Viridiplantae</taxon>
        <taxon>Streptophyta</taxon>
        <taxon>Embryophyta</taxon>
        <taxon>Tracheophyta</taxon>
        <taxon>Spermatophyta</taxon>
        <taxon>Magnoliopsida</taxon>
        <taxon>eudicotyledons</taxon>
        <taxon>Gunneridae</taxon>
        <taxon>Pentapetalae</taxon>
        <taxon>rosids</taxon>
        <taxon>malvids</taxon>
        <taxon>Malvales</taxon>
        <taxon>Malvaceae</taxon>
        <taxon>Malvoideae</taxon>
        <taxon>Hibiscus</taxon>
    </lineage>
</organism>
<dbReference type="AlphaFoldDB" id="A0A6A3ASX9"/>
<gene>
    <name evidence="2" type="ORF">F3Y22_tig00110410pilonHSYRG00033</name>
</gene>
<sequence length="166" mass="18265">MVSLLWIELGAGCCWPSVLVRVANGDAVLVLFWAPLVAAMVSFSLDAFLFVHGAAALVSSHLKLKKTPYFFLEIDENIKVTIGNITFKRPDSRASPFKVMHPFRLRLLILLARASISVDLPDPLGPKIAIISRSFASPEMSLSKLLTFVFFPQHGNLDLLPTTLTS</sequence>
<keyword evidence="1" id="KW-1133">Transmembrane helix</keyword>
<feature type="transmembrane region" description="Helical" evidence="1">
    <location>
        <begin position="30"/>
        <end position="58"/>
    </location>
</feature>
<keyword evidence="1" id="KW-0472">Membrane</keyword>
<keyword evidence="1" id="KW-0812">Transmembrane</keyword>
<accession>A0A6A3ASX9</accession>